<evidence type="ECO:0000313" key="3">
    <source>
        <dbReference type="EMBL" id="KAK4522717.1"/>
    </source>
</evidence>
<reference evidence="3 4" key="1">
    <citation type="submission" date="2022-07" db="EMBL/GenBank/DDBJ databases">
        <title>Genome-wide signatures of adaptation to extreme environments.</title>
        <authorList>
            <person name="Cho C.H."/>
            <person name="Yoon H.S."/>
        </authorList>
    </citation>
    <scope>NUCLEOTIDE SEQUENCE [LARGE SCALE GENOMIC DNA]</scope>
    <source>
        <strain evidence="3 4">108.79 E11</strain>
    </source>
</reference>
<dbReference type="AlphaFoldDB" id="A0AAV9I7H4"/>
<evidence type="ECO:0000256" key="1">
    <source>
        <dbReference type="SAM" id="MobiDB-lite"/>
    </source>
</evidence>
<dbReference type="SUPFAM" id="SSF57959">
    <property type="entry name" value="Leucine zipper domain"/>
    <property type="match status" value="1"/>
</dbReference>
<organism evidence="3 4">
    <name type="scientific">Galdieria yellowstonensis</name>
    <dbReference type="NCBI Taxonomy" id="3028027"/>
    <lineage>
        <taxon>Eukaryota</taxon>
        <taxon>Rhodophyta</taxon>
        <taxon>Bangiophyceae</taxon>
        <taxon>Galdieriales</taxon>
        <taxon>Galdieriaceae</taxon>
        <taxon>Galdieria</taxon>
    </lineage>
</organism>
<protein>
    <recommendedName>
        <fullName evidence="2">BZIP domain-containing protein</fullName>
    </recommendedName>
</protein>
<name>A0AAV9I7H4_9RHOD</name>
<dbReference type="GO" id="GO:0003700">
    <property type="term" value="F:DNA-binding transcription factor activity"/>
    <property type="evidence" value="ECO:0007669"/>
    <property type="project" value="InterPro"/>
</dbReference>
<sequence length="202" mass="22821">MSVSEGKPEPLSVASLLNPFLITAFNVLDENSIVSSSSASSTGATSNLETHARTSCNMATLELLQSATRPRANLETSSEDLSLKLQTKSSKENVSLVKKSRRGRLPVHPEMSAEERALWRMYRNRQSAERSRQKRKEYVSHLERLLKNAEFSNLLLNRTCMMYASIIQQLQKKVDDKTRIDERIRSSYSSPTKAVRDHPTAH</sequence>
<dbReference type="PROSITE" id="PS00036">
    <property type="entry name" value="BZIP_BASIC"/>
    <property type="match status" value="1"/>
</dbReference>
<dbReference type="Gene3D" id="1.20.5.170">
    <property type="match status" value="1"/>
</dbReference>
<dbReference type="Pfam" id="PF00170">
    <property type="entry name" value="bZIP_1"/>
    <property type="match status" value="1"/>
</dbReference>
<dbReference type="EMBL" id="JANCYU010000007">
    <property type="protein sequence ID" value="KAK4522717.1"/>
    <property type="molecule type" value="Genomic_DNA"/>
</dbReference>
<evidence type="ECO:0000259" key="2">
    <source>
        <dbReference type="PROSITE" id="PS00036"/>
    </source>
</evidence>
<feature type="domain" description="BZIP" evidence="2">
    <location>
        <begin position="120"/>
        <end position="134"/>
    </location>
</feature>
<dbReference type="Proteomes" id="UP001300502">
    <property type="component" value="Unassembled WGS sequence"/>
</dbReference>
<gene>
    <name evidence="3" type="ORF">GAYE_PCTG14G0607</name>
</gene>
<dbReference type="InterPro" id="IPR004827">
    <property type="entry name" value="bZIP"/>
</dbReference>
<feature type="region of interest" description="Disordered" evidence="1">
    <location>
        <begin position="181"/>
        <end position="202"/>
    </location>
</feature>
<keyword evidence="4" id="KW-1185">Reference proteome</keyword>
<dbReference type="InterPro" id="IPR046347">
    <property type="entry name" value="bZIP_sf"/>
</dbReference>
<proteinExistence type="predicted"/>
<evidence type="ECO:0000313" key="4">
    <source>
        <dbReference type="Proteomes" id="UP001300502"/>
    </source>
</evidence>
<comment type="caution">
    <text evidence="3">The sequence shown here is derived from an EMBL/GenBank/DDBJ whole genome shotgun (WGS) entry which is preliminary data.</text>
</comment>
<accession>A0AAV9I7H4</accession>